<geneLocation type="plasmid" evidence="1">
    <name>pE</name>
</geneLocation>
<dbReference type="AlphaFoldDB" id="A0A808FMY9"/>
<keyword evidence="1" id="KW-0614">Plasmid</keyword>
<name>A0A808FMY9_XANCI</name>
<gene>
    <name evidence="1" type="ORF">XcfCFBP6167P_23750</name>
</gene>
<evidence type="ECO:0000313" key="1">
    <source>
        <dbReference type="EMBL" id="ATS91150.1"/>
    </source>
</evidence>
<organism evidence="1">
    <name type="scientific">Xanthomonas citri pv. phaseoli var. fuscans</name>
    <dbReference type="NCBI Taxonomy" id="473423"/>
    <lineage>
        <taxon>Bacteria</taxon>
        <taxon>Pseudomonadati</taxon>
        <taxon>Pseudomonadota</taxon>
        <taxon>Gammaproteobacteria</taxon>
        <taxon>Lysobacterales</taxon>
        <taxon>Lysobacteraceae</taxon>
        <taxon>Xanthomonas</taxon>
    </lineage>
</organism>
<sequence length="127" mass="13696">MEGTMNLDPSQFGPWVAIPFIAAVMACIVWIGIHALRNGGDLPIFPALLLIGLLGGMMMASYTPKPDEWAAFKAAHNCKVIAKRDGHSNDGVGFTTRGSVAVIAGDRTPDQTAYLCDDGVTYWKNER</sequence>
<dbReference type="EMBL" id="CP021021">
    <property type="protein sequence ID" value="ATS91150.1"/>
    <property type="molecule type" value="Genomic_DNA"/>
</dbReference>
<proteinExistence type="predicted"/>
<protein>
    <submittedName>
        <fullName evidence="1">Uncharacterized protein</fullName>
    </submittedName>
</protein>
<accession>A0A808FMY9</accession>
<reference evidence="1" key="1">
    <citation type="journal article" date="2017" name="BMC Genomics">
        <title>Xanthomonas adaptation to common bean is associated with horizontal transfers of genes encoding TAL effectors.</title>
        <authorList>
            <person name="Ruh M."/>
            <person name="Briand M."/>
            <person name="Bonneau S."/>
            <person name="Jacques M.A."/>
            <person name="Chen N.W.G."/>
        </authorList>
    </citation>
    <scope>NUCLEOTIDE SEQUENCE [LARGE SCALE GENOMIC DNA]</scope>
    <source>
        <strain evidence="1">CFBP6167</strain>
    </source>
</reference>